<evidence type="ECO:0000313" key="2">
    <source>
        <dbReference type="Proteomes" id="UP000652761"/>
    </source>
</evidence>
<gene>
    <name evidence="1" type="ORF">Taro_031929</name>
</gene>
<dbReference type="Proteomes" id="UP000652761">
    <property type="component" value="Unassembled WGS sequence"/>
</dbReference>
<name>A0A843VQ45_COLES</name>
<reference evidence="1" key="1">
    <citation type="submission" date="2017-07" db="EMBL/GenBank/DDBJ databases">
        <title>Taro Niue Genome Assembly and Annotation.</title>
        <authorList>
            <person name="Atibalentja N."/>
            <person name="Keating K."/>
            <person name="Fields C.J."/>
        </authorList>
    </citation>
    <scope>NUCLEOTIDE SEQUENCE</scope>
    <source>
        <strain evidence="1">Niue_2</strain>
        <tissue evidence="1">Leaf</tissue>
    </source>
</reference>
<accession>A0A843VQ45</accession>
<protein>
    <submittedName>
        <fullName evidence="1">Uncharacterized protein</fullName>
    </submittedName>
</protein>
<dbReference type="EMBL" id="NMUH01002313">
    <property type="protein sequence ID" value="MQL99211.1"/>
    <property type="molecule type" value="Genomic_DNA"/>
</dbReference>
<dbReference type="AlphaFoldDB" id="A0A843VQ45"/>
<sequence>MGPDWLTKQSSDLSSSALLISKSAASVSLRMTTEQSCVNFRATIISTVLVLTNGCTSMPPVRYVSIIS</sequence>
<organism evidence="1 2">
    <name type="scientific">Colocasia esculenta</name>
    <name type="common">Wild taro</name>
    <name type="synonym">Arum esculentum</name>
    <dbReference type="NCBI Taxonomy" id="4460"/>
    <lineage>
        <taxon>Eukaryota</taxon>
        <taxon>Viridiplantae</taxon>
        <taxon>Streptophyta</taxon>
        <taxon>Embryophyta</taxon>
        <taxon>Tracheophyta</taxon>
        <taxon>Spermatophyta</taxon>
        <taxon>Magnoliopsida</taxon>
        <taxon>Liliopsida</taxon>
        <taxon>Araceae</taxon>
        <taxon>Aroideae</taxon>
        <taxon>Colocasieae</taxon>
        <taxon>Colocasia</taxon>
    </lineage>
</organism>
<keyword evidence="2" id="KW-1185">Reference proteome</keyword>
<proteinExistence type="predicted"/>
<evidence type="ECO:0000313" key="1">
    <source>
        <dbReference type="EMBL" id="MQL99211.1"/>
    </source>
</evidence>
<comment type="caution">
    <text evidence="1">The sequence shown here is derived from an EMBL/GenBank/DDBJ whole genome shotgun (WGS) entry which is preliminary data.</text>
</comment>